<dbReference type="GO" id="GO:0016740">
    <property type="term" value="F:transferase activity"/>
    <property type="evidence" value="ECO:0007669"/>
    <property type="project" value="UniProtKB-KW"/>
</dbReference>
<reference evidence="2 3" key="1">
    <citation type="journal article" date="2019" name="Environ. Microbiol.">
        <title>Species interactions and distinct microbial communities in high Arctic permafrost affected cryosols are associated with the CH4 and CO2 gas fluxes.</title>
        <authorList>
            <person name="Altshuler I."/>
            <person name="Hamel J."/>
            <person name="Turney S."/>
            <person name="Magnuson E."/>
            <person name="Levesque R."/>
            <person name="Greer C."/>
            <person name="Whyte L.G."/>
        </authorList>
    </citation>
    <scope>NUCLEOTIDE SEQUENCE [LARGE SCALE GENOMIC DNA]</scope>
    <source>
        <strain evidence="2 3">E4</strain>
    </source>
</reference>
<gene>
    <name evidence="2" type="ORF">EAH77_04435</name>
</gene>
<dbReference type="EMBL" id="RCZD01000002">
    <property type="protein sequence ID" value="TPG64078.1"/>
    <property type="molecule type" value="Genomic_DNA"/>
</dbReference>
<dbReference type="AlphaFoldDB" id="A0A502GRM8"/>
<dbReference type="Pfam" id="PF00535">
    <property type="entry name" value="Glycos_transf_2"/>
    <property type="match status" value="1"/>
</dbReference>
<dbReference type="PANTHER" id="PTHR43685">
    <property type="entry name" value="GLYCOSYLTRANSFERASE"/>
    <property type="match status" value="1"/>
</dbReference>
<dbReference type="InterPro" id="IPR001173">
    <property type="entry name" value="Glyco_trans_2-like"/>
</dbReference>
<dbReference type="Gene3D" id="3.90.550.10">
    <property type="entry name" value="Spore Coat Polysaccharide Biosynthesis Protein SpsA, Chain A"/>
    <property type="match status" value="1"/>
</dbReference>
<dbReference type="SUPFAM" id="SSF53448">
    <property type="entry name" value="Nucleotide-diphospho-sugar transferases"/>
    <property type="match status" value="1"/>
</dbReference>
<dbReference type="InterPro" id="IPR050834">
    <property type="entry name" value="Glycosyltransf_2"/>
</dbReference>
<name>A0A502GRM8_9GAMM</name>
<feature type="domain" description="Glycosyltransferase 2-like" evidence="1">
    <location>
        <begin position="9"/>
        <end position="138"/>
    </location>
</feature>
<dbReference type="InterPro" id="IPR029044">
    <property type="entry name" value="Nucleotide-diphossugar_trans"/>
</dbReference>
<keyword evidence="2" id="KW-0808">Transferase</keyword>
<dbReference type="RefSeq" id="WP_140470596.1">
    <property type="nucleotide sequence ID" value="NZ_RCZD01000002.1"/>
</dbReference>
<organism evidence="2 3">
    <name type="scientific">Ewingella americana</name>
    <dbReference type="NCBI Taxonomy" id="41202"/>
    <lineage>
        <taxon>Bacteria</taxon>
        <taxon>Pseudomonadati</taxon>
        <taxon>Pseudomonadota</taxon>
        <taxon>Gammaproteobacteria</taxon>
        <taxon>Enterobacterales</taxon>
        <taxon>Yersiniaceae</taxon>
        <taxon>Ewingella</taxon>
    </lineage>
</organism>
<proteinExistence type="predicted"/>
<accession>A0A502GRM8</accession>
<comment type="caution">
    <text evidence="2">The sequence shown here is derived from an EMBL/GenBank/DDBJ whole genome shotgun (WGS) entry which is preliminary data.</text>
</comment>
<sequence>MIEQSSKVSVYISTHNRLDRLKRALNSVVNQDYNNIEILVCDDASSDGTYDYMTERATKDPRIIYLRNENNKGACATRNLGIFYATGKFITGLDDDDEFTSDRISNFLNSWDDRYSFICCNFINRYPNINDKAYYATHNKALIFDHKKILFENEASNQIFTLTSRLKDIGGFDVSVRRLQDWDTWLRLSFTFGNFVRLPHVTYIMNHDHLPTENRVSREYKITDALLELVHRNHFIYSKKEKEYMFFLVSTMQKNADFKSSIYWSIKNMNVKFFIKYLLQYTHQ</sequence>
<evidence type="ECO:0000313" key="2">
    <source>
        <dbReference type="EMBL" id="TPG64078.1"/>
    </source>
</evidence>
<dbReference type="OrthoDB" id="9801954at2"/>
<dbReference type="Proteomes" id="UP000317663">
    <property type="component" value="Unassembled WGS sequence"/>
</dbReference>
<evidence type="ECO:0000259" key="1">
    <source>
        <dbReference type="Pfam" id="PF00535"/>
    </source>
</evidence>
<dbReference type="PANTHER" id="PTHR43685:SF2">
    <property type="entry name" value="GLYCOSYLTRANSFERASE 2-LIKE DOMAIN-CONTAINING PROTEIN"/>
    <property type="match status" value="1"/>
</dbReference>
<keyword evidence="3" id="KW-1185">Reference proteome</keyword>
<protein>
    <submittedName>
        <fullName evidence="2">Glycosyltransferase</fullName>
    </submittedName>
</protein>
<evidence type="ECO:0000313" key="3">
    <source>
        <dbReference type="Proteomes" id="UP000317663"/>
    </source>
</evidence>
<dbReference type="CDD" id="cd00761">
    <property type="entry name" value="Glyco_tranf_GTA_type"/>
    <property type="match status" value="1"/>
</dbReference>